<organism evidence="1">
    <name type="scientific">marine metagenome</name>
    <dbReference type="NCBI Taxonomy" id="408172"/>
    <lineage>
        <taxon>unclassified sequences</taxon>
        <taxon>metagenomes</taxon>
        <taxon>ecological metagenomes</taxon>
    </lineage>
</organism>
<dbReference type="AlphaFoldDB" id="A0A381U8T1"/>
<proteinExistence type="predicted"/>
<dbReference type="EMBL" id="UINC01005828">
    <property type="protein sequence ID" value="SVA23797.1"/>
    <property type="molecule type" value="Genomic_DNA"/>
</dbReference>
<evidence type="ECO:0000313" key="1">
    <source>
        <dbReference type="EMBL" id="SVA23797.1"/>
    </source>
</evidence>
<protein>
    <submittedName>
        <fullName evidence="1">Uncharacterized protein</fullName>
    </submittedName>
</protein>
<sequence length="60" mass="6909">MVLFVFNKLNILLLSNKFYIFLAKTKYTLISILVLIQCVTNHYEVLLGIDNIMNSDSILS</sequence>
<gene>
    <name evidence="1" type="ORF">METZ01_LOCUS76651</name>
</gene>
<name>A0A381U8T1_9ZZZZ</name>
<accession>A0A381U8T1</accession>
<reference evidence="1" key="1">
    <citation type="submission" date="2018-05" db="EMBL/GenBank/DDBJ databases">
        <authorList>
            <person name="Lanie J.A."/>
            <person name="Ng W.-L."/>
            <person name="Kazmierczak K.M."/>
            <person name="Andrzejewski T.M."/>
            <person name="Davidsen T.M."/>
            <person name="Wayne K.J."/>
            <person name="Tettelin H."/>
            <person name="Glass J.I."/>
            <person name="Rusch D."/>
            <person name="Podicherti R."/>
            <person name="Tsui H.-C.T."/>
            <person name="Winkler M.E."/>
        </authorList>
    </citation>
    <scope>NUCLEOTIDE SEQUENCE</scope>
</reference>